<dbReference type="Proteomes" id="UP000460435">
    <property type="component" value="Unassembled WGS sequence"/>
</dbReference>
<dbReference type="AlphaFoldDB" id="A0A7K3LYT8"/>
<dbReference type="GO" id="GO:0005737">
    <property type="term" value="C:cytoplasm"/>
    <property type="evidence" value="ECO:0007669"/>
    <property type="project" value="TreeGrafter"/>
</dbReference>
<dbReference type="SUPFAM" id="SSF53254">
    <property type="entry name" value="Phosphoglycerate mutase-like"/>
    <property type="match status" value="1"/>
</dbReference>
<sequence>MPVVLLIRHGRTNANASGTLAGRAPGVPLDETGEEQIRQLSARLGGRIPARVVSSPLERCVQTAGFFSGDVRLDERLLECDYGQWTGARLNELRRTALWKVVQEHPSGAVFPDGEAMRAMQARAVEAIRDHDAQVASADGANATWIAVSHGDVIKSVVADALGMHLDHFQRLTVSPGSVTAISYTERRPFVLRLNDTGDDLRSLWSARRRRRAPSSDGVVGGGAGHGAG</sequence>
<dbReference type="SMART" id="SM00855">
    <property type="entry name" value="PGAM"/>
    <property type="match status" value="1"/>
</dbReference>
<dbReference type="GO" id="GO:0016791">
    <property type="term" value="F:phosphatase activity"/>
    <property type="evidence" value="ECO:0007669"/>
    <property type="project" value="TreeGrafter"/>
</dbReference>
<dbReference type="CDD" id="cd07067">
    <property type="entry name" value="HP_PGM_like"/>
    <property type="match status" value="1"/>
</dbReference>
<dbReference type="Pfam" id="PF00300">
    <property type="entry name" value="His_Phos_1"/>
    <property type="match status" value="1"/>
</dbReference>
<dbReference type="InterPro" id="IPR050275">
    <property type="entry name" value="PGM_Phosphatase"/>
</dbReference>
<dbReference type="InterPro" id="IPR022492">
    <property type="entry name" value="Phosphomutase_MSMEG4193_put"/>
</dbReference>
<dbReference type="PANTHER" id="PTHR48100">
    <property type="entry name" value="BROAD-SPECIFICITY PHOSPHATASE YOR283W-RELATED"/>
    <property type="match status" value="1"/>
</dbReference>
<organism evidence="1 2">
    <name type="scientific">Phytoactinopolyspora mesophila</name>
    <dbReference type="NCBI Taxonomy" id="2650750"/>
    <lineage>
        <taxon>Bacteria</taxon>
        <taxon>Bacillati</taxon>
        <taxon>Actinomycetota</taxon>
        <taxon>Actinomycetes</taxon>
        <taxon>Jiangellales</taxon>
        <taxon>Jiangellaceae</taxon>
        <taxon>Phytoactinopolyspora</taxon>
    </lineage>
</organism>
<name>A0A7K3LYT8_9ACTN</name>
<protein>
    <submittedName>
        <fullName evidence="1">MSMEG_4193 family putative phosphomutase</fullName>
    </submittedName>
</protein>
<keyword evidence="2" id="KW-1185">Reference proteome</keyword>
<gene>
    <name evidence="1" type="ORF">F7O44_02760</name>
</gene>
<dbReference type="Gene3D" id="3.40.50.1240">
    <property type="entry name" value="Phosphoglycerate mutase-like"/>
    <property type="match status" value="1"/>
</dbReference>
<accession>A0A7K3LYT8</accession>
<dbReference type="InterPro" id="IPR013078">
    <property type="entry name" value="His_Pase_superF_clade-1"/>
</dbReference>
<dbReference type="RefSeq" id="WP_162448636.1">
    <property type="nucleotide sequence ID" value="NZ_WLZY01000001.1"/>
</dbReference>
<proteinExistence type="predicted"/>
<dbReference type="PANTHER" id="PTHR48100:SF2">
    <property type="entry name" value="CONSERVED PROTEIN"/>
    <property type="match status" value="1"/>
</dbReference>
<reference evidence="1 2" key="1">
    <citation type="submission" date="2019-11" db="EMBL/GenBank/DDBJ databases">
        <authorList>
            <person name="Li X.-J."/>
            <person name="Feng X.-M."/>
        </authorList>
    </citation>
    <scope>NUCLEOTIDE SEQUENCE [LARGE SCALE GENOMIC DNA]</scope>
    <source>
        <strain evidence="1 2">XMNu-373</strain>
    </source>
</reference>
<comment type="caution">
    <text evidence="1">The sequence shown here is derived from an EMBL/GenBank/DDBJ whole genome shotgun (WGS) entry which is preliminary data.</text>
</comment>
<dbReference type="NCBIfam" id="TIGR03848">
    <property type="entry name" value="MSMEG_4193"/>
    <property type="match status" value="1"/>
</dbReference>
<evidence type="ECO:0000313" key="2">
    <source>
        <dbReference type="Proteomes" id="UP000460435"/>
    </source>
</evidence>
<dbReference type="EMBL" id="WLZY01000001">
    <property type="protein sequence ID" value="NDL55987.1"/>
    <property type="molecule type" value="Genomic_DNA"/>
</dbReference>
<dbReference type="InterPro" id="IPR029033">
    <property type="entry name" value="His_PPase_superfam"/>
</dbReference>
<evidence type="ECO:0000313" key="1">
    <source>
        <dbReference type="EMBL" id="NDL55987.1"/>
    </source>
</evidence>